<protein>
    <submittedName>
        <fullName evidence="1">Uncharacterized protein</fullName>
    </submittedName>
</protein>
<reference evidence="1 2" key="1">
    <citation type="submission" date="2019-01" db="EMBL/GenBank/DDBJ databases">
        <title>Draft genome sequences of Candidatus Mycoplasma haemohominis SWG34-3 identified from a patient with pyrexia, anemia and liver dysfunction.</title>
        <authorList>
            <person name="Sekizuka T."/>
            <person name="Hattori N."/>
            <person name="Katano H."/>
            <person name="Takuma T."/>
            <person name="Ito T."/>
            <person name="Arai N."/>
            <person name="Yanai R."/>
            <person name="Ishii S."/>
            <person name="Miura Y."/>
            <person name="Tokunaga T."/>
            <person name="Watanabe H."/>
            <person name="Nomura N."/>
            <person name="Eguchi J."/>
            <person name="Arai T."/>
            <person name="Hasegawa H."/>
            <person name="Nakamaki T."/>
            <person name="Wakita T."/>
            <person name="Niki Y."/>
            <person name="Kuroda M."/>
        </authorList>
    </citation>
    <scope>NUCLEOTIDE SEQUENCE [LARGE SCALE GENOMIC DNA]</scope>
    <source>
        <strain evidence="1">SWG34-3</strain>
    </source>
</reference>
<name>A0A478FQX4_9MOLU</name>
<dbReference type="RefSeq" id="WP_216083094.1">
    <property type="nucleotide sequence ID" value="NZ_CACTIB010000016.1"/>
</dbReference>
<organism evidence="1 2">
    <name type="scientific">Candidatus Mycoplasma haematohominis</name>
    <dbReference type="NCBI Taxonomy" id="1494318"/>
    <lineage>
        <taxon>Bacteria</taxon>
        <taxon>Bacillati</taxon>
        <taxon>Mycoplasmatota</taxon>
        <taxon>Mollicutes</taxon>
        <taxon>Mycoplasmataceae</taxon>
        <taxon>Mycoplasma</taxon>
    </lineage>
</organism>
<evidence type="ECO:0000313" key="2">
    <source>
        <dbReference type="Proteomes" id="UP000324831"/>
    </source>
</evidence>
<proteinExistence type="predicted"/>
<dbReference type="EMBL" id="BIMN01000006">
    <property type="protein sequence ID" value="GCE63931.1"/>
    <property type="molecule type" value="Genomic_DNA"/>
</dbReference>
<dbReference type="Proteomes" id="UP000324831">
    <property type="component" value="Unassembled WGS sequence"/>
</dbReference>
<evidence type="ECO:0000313" key="1">
    <source>
        <dbReference type="EMBL" id="GCE63931.1"/>
    </source>
</evidence>
<accession>A0A478FQX4</accession>
<sequence>MACFLFGVIDTLLFVCTGSVNFLASSTPVKSKFMTPSTNLVGIAHL</sequence>
<comment type="caution">
    <text evidence="1">The sequence shown here is derived from an EMBL/GenBank/DDBJ whole genome shotgun (WGS) entry which is preliminary data.</text>
</comment>
<gene>
    <name evidence="1" type="ORF">MHSWG343_09380</name>
</gene>
<dbReference type="AlphaFoldDB" id="A0A478FQX4"/>